<keyword evidence="2" id="KW-1185">Reference proteome</keyword>
<comment type="caution">
    <text evidence="1">The sequence shown here is derived from an EMBL/GenBank/DDBJ whole genome shotgun (WGS) entry which is preliminary data.</text>
</comment>
<dbReference type="RefSeq" id="WP_068586959.1">
    <property type="nucleotide sequence ID" value="NZ_FTNK01000005.1"/>
</dbReference>
<protein>
    <recommendedName>
        <fullName evidence="3">Phage transcriptional regulator, ArpU family</fullName>
    </recommendedName>
</protein>
<evidence type="ECO:0000313" key="1">
    <source>
        <dbReference type="EMBL" id="SIQ94077.1"/>
    </source>
</evidence>
<evidence type="ECO:0000313" key="2">
    <source>
        <dbReference type="Proteomes" id="UP000186666"/>
    </source>
</evidence>
<sequence>MSLPKMIVDDDIELIKSYIVLPLILTTFERDMRIIKDFDILKTPDPYLEVIEQAMDAVTKDLTVVRKSFKDRGIKVYDEHQMTNGVHAEYMCRGYHGKMHLQWGLIKAEVYVLMRKYLGLDVSKYKDNGDMRSNFGEK</sequence>
<dbReference type="InterPro" id="IPR058600">
    <property type="entry name" value="YhjD-like"/>
</dbReference>
<proteinExistence type="predicted"/>
<organism evidence="1 2">
    <name type="scientific">Paenibacillus macquariensis</name>
    <dbReference type="NCBI Taxonomy" id="948756"/>
    <lineage>
        <taxon>Bacteria</taxon>
        <taxon>Bacillati</taxon>
        <taxon>Bacillota</taxon>
        <taxon>Bacilli</taxon>
        <taxon>Bacillales</taxon>
        <taxon>Paenibacillaceae</taxon>
        <taxon>Paenibacillus</taxon>
    </lineage>
</organism>
<name>A0ABY1JXK2_9BACL</name>
<reference evidence="1 2" key="1">
    <citation type="submission" date="2017-01" db="EMBL/GenBank/DDBJ databases">
        <authorList>
            <person name="Varghese N."/>
            <person name="Submissions S."/>
        </authorList>
    </citation>
    <scope>NUCLEOTIDE SEQUENCE [LARGE SCALE GENOMIC DNA]</scope>
    <source>
        <strain evidence="1 2">ATCC 23464</strain>
    </source>
</reference>
<dbReference type="Pfam" id="PF26325">
    <property type="entry name" value="YhjD"/>
    <property type="match status" value="1"/>
</dbReference>
<gene>
    <name evidence="1" type="ORF">SAMN05421578_105148</name>
</gene>
<evidence type="ECO:0008006" key="3">
    <source>
        <dbReference type="Google" id="ProtNLM"/>
    </source>
</evidence>
<accession>A0ABY1JXK2</accession>
<dbReference type="EMBL" id="FTNK01000005">
    <property type="protein sequence ID" value="SIQ94077.1"/>
    <property type="molecule type" value="Genomic_DNA"/>
</dbReference>
<dbReference type="Proteomes" id="UP000186666">
    <property type="component" value="Unassembled WGS sequence"/>
</dbReference>